<dbReference type="Proteomes" id="UP001223586">
    <property type="component" value="Unassembled WGS sequence"/>
</dbReference>
<protein>
    <submittedName>
        <fullName evidence="1">Uncharacterized protein</fullName>
    </submittedName>
</protein>
<organism evidence="1 2">
    <name type="scientific">Bacillus chungangensis</name>
    <dbReference type="NCBI Taxonomy" id="587633"/>
    <lineage>
        <taxon>Bacteria</taxon>
        <taxon>Bacillati</taxon>
        <taxon>Bacillota</taxon>
        <taxon>Bacilli</taxon>
        <taxon>Bacillales</taxon>
        <taxon>Bacillaceae</taxon>
        <taxon>Bacillus</taxon>
    </lineage>
</organism>
<comment type="caution">
    <text evidence="1">The sequence shown here is derived from an EMBL/GenBank/DDBJ whole genome shotgun (WGS) entry which is preliminary data.</text>
</comment>
<evidence type="ECO:0000313" key="2">
    <source>
        <dbReference type="Proteomes" id="UP001223586"/>
    </source>
</evidence>
<keyword evidence="2" id="KW-1185">Reference proteome</keyword>
<accession>A0ABT9WMK0</accession>
<dbReference type="EMBL" id="JAUSTT010000001">
    <property type="protein sequence ID" value="MDQ0174410.1"/>
    <property type="molecule type" value="Genomic_DNA"/>
</dbReference>
<sequence>MSLDRYWIPVVFFSEDRKLHVTNEIVRYSSKPVSVEELATLEKVLEEWLDWLEVGAGGDLSE</sequence>
<gene>
    <name evidence="1" type="ORF">J2S08_000241</name>
</gene>
<dbReference type="RefSeq" id="WP_307225855.1">
    <property type="nucleotide sequence ID" value="NZ_JAUSTT010000001.1"/>
</dbReference>
<evidence type="ECO:0000313" key="1">
    <source>
        <dbReference type="EMBL" id="MDQ0174410.1"/>
    </source>
</evidence>
<name>A0ABT9WMK0_9BACI</name>
<reference evidence="1 2" key="1">
    <citation type="submission" date="2023-07" db="EMBL/GenBank/DDBJ databases">
        <title>Genomic Encyclopedia of Type Strains, Phase IV (KMG-IV): sequencing the most valuable type-strain genomes for metagenomic binning, comparative biology and taxonomic classification.</title>
        <authorList>
            <person name="Goeker M."/>
        </authorList>
    </citation>
    <scope>NUCLEOTIDE SEQUENCE [LARGE SCALE GENOMIC DNA]</scope>
    <source>
        <strain evidence="1 2">DSM 23837</strain>
    </source>
</reference>
<proteinExistence type="predicted"/>